<dbReference type="Proteomes" id="UP000284706">
    <property type="component" value="Unassembled WGS sequence"/>
</dbReference>
<evidence type="ECO:0000256" key="2">
    <source>
        <dbReference type="ARBA" id="ARBA00022692"/>
    </source>
</evidence>
<dbReference type="GO" id="GO:0034993">
    <property type="term" value="C:meiotic nuclear membrane microtubule tethering complex"/>
    <property type="evidence" value="ECO:0007669"/>
    <property type="project" value="TreeGrafter"/>
</dbReference>
<gene>
    <name evidence="7" type="ORF">CVT26_001267</name>
</gene>
<accession>A0A409WEG5</accession>
<feature type="domain" description="SUN" evidence="6">
    <location>
        <begin position="135"/>
        <end position="331"/>
    </location>
</feature>
<sequence>MPATSPVEDRFPLETYALRQRSMLSSGLRPGRGRHYAERRALRARQPPPHHFLSRLRRYCALLLYQALLLLALYGLVGAGYWSSWVSSVISYRLAGLDIYANKFAWRNLTLDTELLKNHLNLHVLRRDYALRANGARILLDFTSATHQPLASADKYDSQLNLRSIEDIYLPSVVLENQLVIGECWQFDGERGHVGIRLAKPVAISDMTINHAHPLLILPTDTGKAPRNFILWALVGISDPSMVYPLPSARHPSTFLTNQGSLTTTAVVESGVFIPLIQGTYDIFAVTQLQRFRNLRADHRLEVEVVILEILNNWGSDTTCLYHAGIHGTLND</sequence>
<dbReference type="PROSITE" id="PS51469">
    <property type="entry name" value="SUN"/>
    <property type="match status" value="1"/>
</dbReference>
<evidence type="ECO:0000259" key="6">
    <source>
        <dbReference type="PROSITE" id="PS51469"/>
    </source>
</evidence>
<protein>
    <recommendedName>
        <fullName evidence="6">SUN domain-containing protein</fullName>
    </recommendedName>
</protein>
<comment type="subcellular location">
    <subcellularLocation>
        <location evidence="1">Membrane</location>
    </subcellularLocation>
</comment>
<keyword evidence="2 5" id="KW-0812">Transmembrane</keyword>
<dbReference type="InterPro" id="IPR012919">
    <property type="entry name" value="SUN_dom"/>
</dbReference>
<comment type="caution">
    <text evidence="7">The sequence shown here is derived from an EMBL/GenBank/DDBJ whole genome shotgun (WGS) entry which is preliminary data.</text>
</comment>
<dbReference type="EMBL" id="NHYE01005106">
    <property type="protein sequence ID" value="PPQ76905.1"/>
    <property type="molecule type" value="Genomic_DNA"/>
</dbReference>
<evidence type="ECO:0000256" key="5">
    <source>
        <dbReference type="SAM" id="Phobius"/>
    </source>
</evidence>
<dbReference type="STRING" id="231916.A0A409WEG5"/>
<evidence type="ECO:0000256" key="1">
    <source>
        <dbReference type="ARBA" id="ARBA00004370"/>
    </source>
</evidence>
<keyword evidence="8" id="KW-1185">Reference proteome</keyword>
<dbReference type="GO" id="GO:0043495">
    <property type="term" value="F:protein-membrane adaptor activity"/>
    <property type="evidence" value="ECO:0007669"/>
    <property type="project" value="TreeGrafter"/>
</dbReference>
<name>A0A409WEG5_9AGAR</name>
<dbReference type="OrthoDB" id="342281at2759"/>
<organism evidence="7 8">
    <name type="scientific">Gymnopilus dilepis</name>
    <dbReference type="NCBI Taxonomy" id="231916"/>
    <lineage>
        <taxon>Eukaryota</taxon>
        <taxon>Fungi</taxon>
        <taxon>Dikarya</taxon>
        <taxon>Basidiomycota</taxon>
        <taxon>Agaricomycotina</taxon>
        <taxon>Agaricomycetes</taxon>
        <taxon>Agaricomycetidae</taxon>
        <taxon>Agaricales</taxon>
        <taxon>Agaricineae</taxon>
        <taxon>Hymenogastraceae</taxon>
        <taxon>Gymnopilus</taxon>
    </lineage>
</organism>
<dbReference type="Pfam" id="PF07738">
    <property type="entry name" value="Sad1_UNC"/>
    <property type="match status" value="1"/>
</dbReference>
<dbReference type="AlphaFoldDB" id="A0A409WEG5"/>
<dbReference type="PANTHER" id="PTHR12911:SF8">
    <property type="entry name" value="KLAROID PROTEIN-RELATED"/>
    <property type="match status" value="1"/>
</dbReference>
<dbReference type="Gene3D" id="2.60.120.260">
    <property type="entry name" value="Galactose-binding domain-like"/>
    <property type="match status" value="1"/>
</dbReference>
<dbReference type="InParanoid" id="A0A409WEG5"/>
<evidence type="ECO:0000256" key="4">
    <source>
        <dbReference type="ARBA" id="ARBA00023136"/>
    </source>
</evidence>
<dbReference type="PANTHER" id="PTHR12911">
    <property type="entry name" value="SAD1/UNC-84-LIKE PROTEIN-RELATED"/>
    <property type="match status" value="1"/>
</dbReference>
<keyword evidence="4 5" id="KW-0472">Membrane</keyword>
<evidence type="ECO:0000256" key="3">
    <source>
        <dbReference type="ARBA" id="ARBA00022989"/>
    </source>
</evidence>
<feature type="transmembrane region" description="Helical" evidence="5">
    <location>
        <begin position="62"/>
        <end position="82"/>
    </location>
</feature>
<reference evidence="7 8" key="1">
    <citation type="journal article" date="2018" name="Evol. Lett.">
        <title>Horizontal gene cluster transfer increased hallucinogenic mushroom diversity.</title>
        <authorList>
            <person name="Reynolds H.T."/>
            <person name="Vijayakumar V."/>
            <person name="Gluck-Thaler E."/>
            <person name="Korotkin H.B."/>
            <person name="Matheny P.B."/>
            <person name="Slot J.C."/>
        </authorList>
    </citation>
    <scope>NUCLEOTIDE SEQUENCE [LARGE SCALE GENOMIC DNA]</scope>
    <source>
        <strain evidence="7 8">SRW20</strain>
    </source>
</reference>
<keyword evidence="3 5" id="KW-1133">Transmembrane helix</keyword>
<dbReference type="InterPro" id="IPR045119">
    <property type="entry name" value="SUN1-5"/>
</dbReference>
<proteinExistence type="predicted"/>
<evidence type="ECO:0000313" key="8">
    <source>
        <dbReference type="Proteomes" id="UP000284706"/>
    </source>
</evidence>
<evidence type="ECO:0000313" key="7">
    <source>
        <dbReference type="EMBL" id="PPQ76905.1"/>
    </source>
</evidence>